<dbReference type="Proteomes" id="UP000241890">
    <property type="component" value="Unassembled WGS sequence"/>
</dbReference>
<comment type="caution">
    <text evidence="3">The sequence shown here is derived from an EMBL/GenBank/DDBJ whole genome shotgun (WGS) entry which is preliminary data.</text>
</comment>
<evidence type="ECO:0000256" key="1">
    <source>
        <dbReference type="SAM" id="MobiDB-lite"/>
    </source>
</evidence>
<evidence type="ECO:0000313" key="4">
    <source>
        <dbReference type="Proteomes" id="UP000241890"/>
    </source>
</evidence>
<organism evidence="3 4">
    <name type="scientific">Hondaea fermentalgiana</name>
    <dbReference type="NCBI Taxonomy" id="2315210"/>
    <lineage>
        <taxon>Eukaryota</taxon>
        <taxon>Sar</taxon>
        <taxon>Stramenopiles</taxon>
        <taxon>Bigyra</taxon>
        <taxon>Labyrinthulomycetes</taxon>
        <taxon>Thraustochytrida</taxon>
        <taxon>Thraustochytriidae</taxon>
        <taxon>Hondaea</taxon>
    </lineage>
</organism>
<feature type="compositionally biased region" description="Low complexity" evidence="1">
    <location>
        <begin position="95"/>
        <end position="104"/>
    </location>
</feature>
<dbReference type="EMBL" id="BEYU01000014">
    <property type="protein sequence ID" value="GBG25704.1"/>
    <property type="molecule type" value="Genomic_DNA"/>
</dbReference>
<gene>
    <name evidence="3" type="ORF">FCC1311_019232</name>
</gene>
<evidence type="ECO:0000313" key="3">
    <source>
        <dbReference type="EMBL" id="GBG25704.1"/>
    </source>
</evidence>
<name>A0A2R5GD46_9STRA</name>
<evidence type="ECO:0000259" key="2">
    <source>
        <dbReference type="Pfam" id="PF25017"/>
    </source>
</evidence>
<dbReference type="OrthoDB" id="436688at2759"/>
<accession>A0A2R5GD46</accession>
<dbReference type="InterPro" id="IPR056971">
    <property type="entry name" value="Znf-C2HC_3"/>
</dbReference>
<protein>
    <recommendedName>
        <fullName evidence="2">C2HC zinc finger plants domain-containing protein</fullName>
    </recommendedName>
</protein>
<dbReference type="PANTHER" id="PTHR35513:SF1">
    <property type="entry name" value="OS02G0158600 PROTEIN"/>
    <property type="match status" value="1"/>
</dbReference>
<feature type="domain" description="C2HC zinc finger plants" evidence="2">
    <location>
        <begin position="47"/>
        <end position="91"/>
    </location>
</feature>
<proteinExistence type="predicted"/>
<feature type="region of interest" description="Disordered" evidence="1">
    <location>
        <begin position="95"/>
        <end position="116"/>
    </location>
</feature>
<dbReference type="InParanoid" id="A0A2R5GD46"/>
<keyword evidence="4" id="KW-1185">Reference proteome</keyword>
<dbReference type="Pfam" id="PF25017">
    <property type="entry name" value="zf-C2HC_3"/>
    <property type="match status" value="1"/>
</dbReference>
<dbReference type="PANTHER" id="PTHR35513">
    <property type="entry name" value="OS02G0158600 PROTEIN"/>
    <property type="match status" value="1"/>
</dbReference>
<dbReference type="AlphaFoldDB" id="A0A2R5GD46"/>
<reference evidence="3 4" key="1">
    <citation type="submission" date="2017-12" db="EMBL/GenBank/DDBJ databases">
        <title>Sequencing, de novo assembly and annotation of complete genome of a new Thraustochytrid species, strain FCC1311.</title>
        <authorList>
            <person name="Sedici K."/>
            <person name="Godart F."/>
            <person name="Aiese Cigliano R."/>
            <person name="Sanseverino W."/>
            <person name="Barakat M."/>
            <person name="Ortet P."/>
            <person name="Marechal E."/>
            <person name="Cagnac O."/>
            <person name="Amato A."/>
        </authorList>
    </citation>
    <scope>NUCLEOTIDE SEQUENCE [LARGE SCALE GENOMIC DNA]</scope>
</reference>
<sequence>MQGIEDVEALVEALEALSVDDPRRQTLLQGQPAALVQEALKILDGRSSVLRDRGQADILRDAAKDGSSFMCTRCEGLIAISRMEFHQEWCPAAPQPRDQAAAMPSFSAGGAPMDLE</sequence>